<protein>
    <submittedName>
        <fullName evidence="1">30S ribosomal protein S27e</fullName>
    </submittedName>
</protein>
<gene>
    <name evidence="1" type="ORF">C4B59_01925</name>
</gene>
<comment type="caution">
    <text evidence="1">The sequence shown here is derived from an EMBL/GenBank/DDBJ whole genome shotgun (WGS) entry which is preliminary data.</text>
</comment>
<proteinExistence type="predicted"/>
<evidence type="ECO:0000313" key="2">
    <source>
        <dbReference type="Proteomes" id="UP000248329"/>
    </source>
</evidence>
<dbReference type="Proteomes" id="UP000248329">
    <property type="component" value="Unassembled WGS sequence"/>
</dbReference>
<organism evidence="1 2">
    <name type="scientific">Candidatus Methanogaster sp</name>
    <dbReference type="NCBI Taxonomy" id="3386292"/>
    <lineage>
        <taxon>Archaea</taxon>
        <taxon>Methanobacteriati</taxon>
        <taxon>Methanobacteriota</taxon>
        <taxon>Stenosarchaea group</taxon>
        <taxon>Methanomicrobia</taxon>
        <taxon>Methanosarcinales</taxon>
        <taxon>ANME-2 cluster</taxon>
        <taxon>Candidatus Methanogasteraceae</taxon>
        <taxon>Candidatus Methanogaster</taxon>
    </lineage>
</organism>
<dbReference type="EMBL" id="PQXF01000002">
    <property type="protein sequence ID" value="PXF62001.1"/>
    <property type="molecule type" value="Genomic_DNA"/>
</dbReference>
<keyword evidence="1" id="KW-0687">Ribonucleoprotein</keyword>
<accession>A0AC61L6N8</accession>
<name>A0AC61L6N8_9EURY</name>
<evidence type="ECO:0000313" key="1">
    <source>
        <dbReference type="EMBL" id="PXF62001.1"/>
    </source>
</evidence>
<sequence length="62" mass="6907">MKKSIIPTPKSRFLRVKCDCNNEQVIFGNASTEIKCVVCDKVLAEPTGGRTKILTQILEVLE</sequence>
<keyword evidence="1" id="KW-0689">Ribosomal protein</keyword>
<reference evidence="1" key="1">
    <citation type="submission" date="2018-01" db="EMBL/GenBank/DDBJ databases">
        <authorList>
            <person name="Krukenberg V."/>
        </authorList>
    </citation>
    <scope>NUCLEOTIDE SEQUENCE</scope>
    <source>
        <strain evidence="1">E20ANME2</strain>
    </source>
</reference>